<dbReference type="InterPro" id="IPR002676">
    <property type="entry name" value="RimM_N"/>
</dbReference>
<dbReference type="Pfam" id="PF01782">
    <property type="entry name" value="RimM"/>
    <property type="match status" value="1"/>
</dbReference>
<sequence length="182" mass="20472">MAVGDRSKASSKERVVLGKITSVYGVRGWVKVYSHTEPMDNILNYNPWYIELNGRVQAIEVDQGKRHGKGLIAKLVGCDDREVARSYCGVDISVDQGELPELEEGDYYWHQLEQLNVVTESGVELGRVDHLIATGSNDVLVVRGTAQSIDKRERMIPYLPDQVVKEINLEAGTIRVDWDPEF</sequence>
<feature type="domain" description="Ribosome maturation factor RimM PRC barrel" evidence="7">
    <location>
        <begin position="109"/>
        <end position="179"/>
    </location>
</feature>
<dbReference type="EMBL" id="QQOH01000002">
    <property type="protein sequence ID" value="RDE22635.1"/>
    <property type="molecule type" value="Genomic_DNA"/>
</dbReference>
<keyword evidence="3 5" id="KW-0698">rRNA processing</keyword>
<dbReference type="AlphaFoldDB" id="A0A369WT16"/>
<feature type="domain" description="RimM N-terminal" evidence="6">
    <location>
        <begin position="17"/>
        <end position="96"/>
    </location>
</feature>
<dbReference type="PANTHER" id="PTHR33692">
    <property type="entry name" value="RIBOSOME MATURATION FACTOR RIMM"/>
    <property type="match status" value="1"/>
</dbReference>
<dbReference type="HAMAP" id="MF_00014">
    <property type="entry name" value="Ribosome_mat_RimM"/>
    <property type="match status" value="1"/>
</dbReference>
<evidence type="ECO:0000256" key="4">
    <source>
        <dbReference type="ARBA" id="ARBA00023186"/>
    </source>
</evidence>
<keyword evidence="1 5" id="KW-0963">Cytoplasm</keyword>
<dbReference type="SUPFAM" id="SSF50346">
    <property type="entry name" value="PRC-barrel domain"/>
    <property type="match status" value="1"/>
</dbReference>
<accession>A0A369WT16</accession>
<comment type="caution">
    <text evidence="8">The sequence shown here is derived from an EMBL/GenBank/DDBJ whole genome shotgun (WGS) entry which is preliminary data.</text>
</comment>
<reference evidence="8 9" key="1">
    <citation type="submission" date="2018-07" db="EMBL/GenBank/DDBJ databases">
        <title>Motiliproteus coralliicola sp. nov., a bacterium isolated from Coral.</title>
        <authorList>
            <person name="Wang G."/>
        </authorList>
    </citation>
    <scope>NUCLEOTIDE SEQUENCE [LARGE SCALE GENOMIC DNA]</scope>
    <source>
        <strain evidence="8 9">C34</strain>
    </source>
</reference>
<dbReference type="Gene3D" id="2.30.30.240">
    <property type="entry name" value="PRC-barrel domain"/>
    <property type="match status" value="1"/>
</dbReference>
<dbReference type="SUPFAM" id="SSF50447">
    <property type="entry name" value="Translation proteins"/>
    <property type="match status" value="1"/>
</dbReference>
<evidence type="ECO:0000259" key="7">
    <source>
        <dbReference type="Pfam" id="PF24986"/>
    </source>
</evidence>
<dbReference type="GO" id="GO:0043022">
    <property type="term" value="F:ribosome binding"/>
    <property type="evidence" value="ECO:0007669"/>
    <property type="project" value="InterPro"/>
</dbReference>
<dbReference type="InterPro" id="IPR036976">
    <property type="entry name" value="RimM_N_sf"/>
</dbReference>
<comment type="subcellular location">
    <subcellularLocation>
        <location evidence="5">Cytoplasm</location>
    </subcellularLocation>
</comment>
<keyword evidence="9" id="KW-1185">Reference proteome</keyword>
<dbReference type="InterPro" id="IPR009000">
    <property type="entry name" value="Transl_B-barrel_sf"/>
</dbReference>
<evidence type="ECO:0000256" key="1">
    <source>
        <dbReference type="ARBA" id="ARBA00022490"/>
    </source>
</evidence>
<dbReference type="OrthoDB" id="9783509at2"/>
<dbReference type="GO" id="GO:0005737">
    <property type="term" value="C:cytoplasm"/>
    <property type="evidence" value="ECO:0007669"/>
    <property type="project" value="UniProtKB-SubCell"/>
</dbReference>
<evidence type="ECO:0000259" key="6">
    <source>
        <dbReference type="Pfam" id="PF01782"/>
    </source>
</evidence>
<keyword evidence="2 5" id="KW-0690">Ribosome biogenesis</keyword>
<dbReference type="Proteomes" id="UP000253769">
    <property type="component" value="Unassembled WGS sequence"/>
</dbReference>
<keyword evidence="4 5" id="KW-0143">Chaperone</keyword>
<dbReference type="InterPro" id="IPR056792">
    <property type="entry name" value="PRC_RimM"/>
</dbReference>
<comment type="similarity">
    <text evidence="5">Belongs to the RimM family.</text>
</comment>
<dbReference type="InterPro" id="IPR011033">
    <property type="entry name" value="PRC_barrel-like_sf"/>
</dbReference>
<dbReference type="PANTHER" id="PTHR33692:SF1">
    <property type="entry name" value="RIBOSOME MATURATION FACTOR RIMM"/>
    <property type="match status" value="1"/>
</dbReference>
<evidence type="ECO:0000313" key="9">
    <source>
        <dbReference type="Proteomes" id="UP000253769"/>
    </source>
</evidence>
<comment type="subunit">
    <text evidence="5">Binds ribosomal protein uS19.</text>
</comment>
<name>A0A369WT16_9GAMM</name>
<dbReference type="NCBIfam" id="TIGR02273">
    <property type="entry name" value="16S_RimM"/>
    <property type="match status" value="1"/>
</dbReference>
<evidence type="ECO:0000256" key="5">
    <source>
        <dbReference type="HAMAP-Rule" id="MF_00014"/>
    </source>
</evidence>
<dbReference type="Gene3D" id="2.40.30.60">
    <property type="entry name" value="RimM"/>
    <property type="match status" value="1"/>
</dbReference>
<dbReference type="Pfam" id="PF24986">
    <property type="entry name" value="PRC_RimM"/>
    <property type="match status" value="1"/>
</dbReference>
<comment type="function">
    <text evidence="5">An accessory protein needed during the final step in the assembly of 30S ribosomal subunit, possibly for assembly of the head region. Essential for efficient processing of 16S rRNA. May be needed both before and after RbfA during the maturation of 16S rRNA. It has affinity for free ribosomal 30S subunits but not for 70S ribosomes.</text>
</comment>
<evidence type="ECO:0000256" key="3">
    <source>
        <dbReference type="ARBA" id="ARBA00022552"/>
    </source>
</evidence>
<gene>
    <name evidence="5" type="primary">rimM</name>
    <name evidence="8" type="ORF">DV711_08595</name>
</gene>
<evidence type="ECO:0000256" key="2">
    <source>
        <dbReference type="ARBA" id="ARBA00022517"/>
    </source>
</evidence>
<protein>
    <recommendedName>
        <fullName evidence="5">Ribosome maturation factor RimM</fullName>
    </recommendedName>
</protein>
<dbReference type="GO" id="GO:0006364">
    <property type="term" value="P:rRNA processing"/>
    <property type="evidence" value="ECO:0007669"/>
    <property type="project" value="UniProtKB-UniRule"/>
</dbReference>
<proteinExistence type="inferred from homology"/>
<organism evidence="8 9">
    <name type="scientific">Motiliproteus coralliicola</name>
    <dbReference type="NCBI Taxonomy" id="2283196"/>
    <lineage>
        <taxon>Bacteria</taxon>
        <taxon>Pseudomonadati</taxon>
        <taxon>Pseudomonadota</taxon>
        <taxon>Gammaproteobacteria</taxon>
        <taxon>Oceanospirillales</taxon>
        <taxon>Oceanospirillaceae</taxon>
        <taxon>Motiliproteus</taxon>
    </lineage>
</organism>
<dbReference type="GO" id="GO:0005840">
    <property type="term" value="C:ribosome"/>
    <property type="evidence" value="ECO:0007669"/>
    <property type="project" value="InterPro"/>
</dbReference>
<dbReference type="RefSeq" id="WP_114695268.1">
    <property type="nucleotide sequence ID" value="NZ_QQOH01000002.1"/>
</dbReference>
<dbReference type="InterPro" id="IPR011961">
    <property type="entry name" value="RimM"/>
</dbReference>
<evidence type="ECO:0000313" key="8">
    <source>
        <dbReference type="EMBL" id="RDE22635.1"/>
    </source>
</evidence>
<comment type="domain">
    <text evidence="5">The PRC barrel domain binds ribosomal protein uS19.</text>
</comment>
<dbReference type="GO" id="GO:0042274">
    <property type="term" value="P:ribosomal small subunit biogenesis"/>
    <property type="evidence" value="ECO:0007669"/>
    <property type="project" value="UniProtKB-UniRule"/>
</dbReference>